<protein>
    <recommendedName>
        <fullName evidence="3">LPS-assembly lipoprotein</fullName>
    </recommendedName>
</protein>
<gene>
    <name evidence="1" type="ORF">HHL28_15845</name>
</gene>
<accession>A0A858R9M6</accession>
<dbReference type="GO" id="GO:0019867">
    <property type="term" value="C:outer membrane"/>
    <property type="evidence" value="ECO:0007669"/>
    <property type="project" value="InterPro"/>
</dbReference>
<dbReference type="Proteomes" id="UP000501891">
    <property type="component" value="Chromosome"/>
</dbReference>
<evidence type="ECO:0008006" key="3">
    <source>
        <dbReference type="Google" id="ProtNLM"/>
    </source>
</evidence>
<evidence type="ECO:0000313" key="2">
    <source>
        <dbReference type="Proteomes" id="UP000501891"/>
    </source>
</evidence>
<keyword evidence="2" id="KW-1185">Reference proteome</keyword>
<dbReference type="GO" id="GO:0043165">
    <property type="term" value="P:Gram-negative-bacterium-type cell outer membrane assembly"/>
    <property type="evidence" value="ECO:0007669"/>
    <property type="project" value="InterPro"/>
</dbReference>
<proteinExistence type="predicted"/>
<dbReference type="InterPro" id="IPR007485">
    <property type="entry name" value="LPS_assembly_LptE"/>
</dbReference>
<dbReference type="AlphaFoldDB" id="A0A858R9M6"/>
<organism evidence="1 2">
    <name type="scientific">Aerophototrophica crusticola</name>
    <dbReference type="NCBI Taxonomy" id="1709002"/>
    <lineage>
        <taxon>Bacteria</taxon>
        <taxon>Pseudomonadati</taxon>
        <taxon>Pseudomonadota</taxon>
        <taxon>Alphaproteobacteria</taxon>
        <taxon>Rhodospirillales</taxon>
        <taxon>Rhodospirillaceae</taxon>
        <taxon>Aerophototrophica</taxon>
    </lineage>
</organism>
<dbReference type="Gene3D" id="3.30.160.150">
    <property type="entry name" value="Lipoprotein like domain"/>
    <property type="match status" value="1"/>
</dbReference>
<dbReference type="Pfam" id="PF04390">
    <property type="entry name" value="LptE"/>
    <property type="match status" value="1"/>
</dbReference>
<name>A0A858R9M6_9PROT</name>
<reference evidence="1" key="1">
    <citation type="submission" date="2020-04" db="EMBL/GenBank/DDBJ databases">
        <title>A desert anoxygenic phototrophic bacterium fixes CO2 using RubisCO under aerobic conditions.</title>
        <authorList>
            <person name="Tang K."/>
        </authorList>
    </citation>
    <scope>NUCLEOTIDE SEQUENCE [LARGE SCALE GENOMIC DNA]</scope>
    <source>
        <strain evidence="1">MIMtkB3</strain>
    </source>
</reference>
<sequence>MSWSETPKVFRRLGLLAVLALVPTTLGGCGFTPVYGTRGAATAPVQQLAQVQIDPIPERTGQVLRNKLIDRFYENGRPADANYRLVVNLAAAEEGLGIRKDATATRARLTVQASYELIEAKTGKVAYRTFSRAVVSYNLLEAQYATLVAQQDAYERALTELAEDVRTRLALFFMRDPGSQPS</sequence>
<dbReference type="EMBL" id="CP051775">
    <property type="protein sequence ID" value="QJE74349.1"/>
    <property type="molecule type" value="Genomic_DNA"/>
</dbReference>
<evidence type="ECO:0000313" key="1">
    <source>
        <dbReference type="EMBL" id="QJE74349.1"/>
    </source>
</evidence>
<dbReference type="KEGG" id="acru:HHL28_15845"/>